<evidence type="ECO:0000313" key="12">
    <source>
        <dbReference type="Proteomes" id="UP000298616"/>
    </source>
</evidence>
<evidence type="ECO:0000256" key="7">
    <source>
        <dbReference type="ARBA" id="ARBA00023239"/>
    </source>
</evidence>
<comment type="pathway">
    <text evidence="2 9">Amino-acid biosynthesis; L-tryptophan biosynthesis; L-tryptophan from chorismate: step 5/5.</text>
</comment>
<evidence type="ECO:0000256" key="10">
    <source>
        <dbReference type="RuleBase" id="RU003662"/>
    </source>
</evidence>
<name>A0A4D7JN99_9BACT</name>
<comment type="subunit">
    <text evidence="3 9">Tetramer of two alpha and two beta chains.</text>
</comment>
<dbReference type="KEGG" id="fpf:DCC35_15305"/>
<evidence type="ECO:0000256" key="5">
    <source>
        <dbReference type="ARBA" id="ARBA00022822"/>
    </source>
</evidence>
<gene>
    <name evidence="9" type="primary">trpA</name>
    <name evidence="11" type="ORF">DCC35_15305</name>
</gene>
<dbReference type="GO" id="GO:0004834">
    <property type="term" value="F:tryptophan synthase activity"/>
    <property type="evidence" value="ECO:0007669"/>
    <property type="project" value="UniProtKB-UniRule"/>
</dbReference>
<dbReference type="OrthoDB" id="9804578at2"/>
<evidence type="ECO:0000256" key="8">
    <source>
        <dbReference type="ARBA" id="ARBA00049047"/>
    </source>
</evidence>
<evidence type="ECO:0000256" key="3">
    <source>
        <dbReference type="ARBA" id="ARBA00011270"/>
    </source>
</evidence>
<organism evidence="11 12">
    <name type="scientific">Mangrovivirga cuniculi</name>
    <dbReference type="NCBI Taxonomy" id="2715131"/>
    <lineage>
        <taxon>Bacteria</taxon>
        <taxon>Pseudomonadati</taxon>
        <taxon>Bacteroidota</taxon>
        <taxon>Cytophagia</taxon>
        <taxon>Cytophagales</taxon>
        <taxon>Mangrovivirgaceae</taxon>
        <taxon>Mangrovivirga</taxon>
    </lineage>
</organism>
<dbReference type="CDD" id="cd04724">
    <property type="entry name" value="Tryptophan_synthase_alpha"/>
    <property type="match status" value="1"/>
</dbReference>
<dbReference type="NCBIfam" id="TIGR00262">
    <property type="entry name" value="trpA"/>
    <property type="match status" value="1"/>
</dbReference>
<dbReference type="InterPro" id="IPR002028">
    <property type="entry name" value="Trp_synthase_suA"/>
</dbReference>
<dbReference type="InterPro" id="IPR013785">
    <property type="entry name" value="Aldolase_TIM"/>
</dbReference>
<dbReference type="Gene3D" id="3.20.20.70">
    <property type="entry name" value="Aldolase class I"/>
    <property type="match status" value="1"/>
</dbReference>
<dbReference type="AlphaFoldDB" id="A0A4D7JN99"/>
<dbReference type="FunFam" id="3.20.20.70:FF:000037">
    <property type="entry name" value="Tryptophan synthase alpha chain"/>
    <property type="match status" value="1"/>
</dbReference>
<dbReference type="RefSeq" id="WP_137091606.1">
    <property type="nucleotide sequence ID" value="NZ_CP028923.1"/>
</dbReference>
<comment type="function">
    <text evidence="1 9">The alpha subunit is responsible for the aldol cleavage of indoleglycerol phosphate to indole and glyceraldehyde 3-phosphate.</text>
</comment>
<evidence type="ECO:0000256" key="4">
    <source>
        <dbReference type="ARBA" id="ARBA00022605"/>
    </source>
</evidence>
<sequence length="266" mass="29942">MVKNRINKLFDNKSENVLTVYFTAGYPELEDTLDILVELEKSGADMVEIGIPYSDPVADGPTIQESNGVALNNGISMEKIFSQLKDMRQKVDIPVVLMGYFNPVLQYGLQDFCKKCKECGVDGVIIPDLPILEYVEQYKDLFDSYDLHNMYLITPQTSEERIRMIDENTSGFIYMVSNSSITGAKKEISEEQLEYFNRIKSMNLSNPRLIGFGISDNKTYRTASEYSSGAIIGSAFIKALKGSEKNSIADRVHSFINMVKGEEVNQ</sequence>
<dbReference type="GO" id="GO:0005829">
    <property type="term" value="C:cytosol"/>
    <property type="evidence" value="ECO:0007669"/>
    <property type="project" value="TreeGrafter"/>
</dbReference>
<dbReference type="Proteomes" id="UP000298616">
    <property type="component" value="Chromosome"/>
</dbReference>
<keyword evidence="7 9" id="KW-0456">Lyase</keyword>
<dbReference type="SUPFAM" id="SSF51366">
    <property type="entry name" value="Ribulose-phoshate binding barrel"/>
    <property type="match status" value="1"/>
</dbReference>
<dbReference type="EC" id="4.2.1.20" evidence="9"/>
<comment type="similarity">
    <text evidence="9 10">Belongs to the TrpA family.</text>
</comment>
<proteinExistence type="inferred from homology"/>
<feature type="active site" description="Proton acceptor" evidence="9">
    <location>
        <position position="59"/>
    </location>
</feature>
<protein>
    <recommendedName>
        <fullName evidence="9">Tryptophan synthase alpha chain</fullName>
        <ecNumber evidence="9">4.2.1.20</ecNumber>
    </recommendedName>
</protein>
<comment type="catalytic activity">
    <reaction evidence="8 9">
        <text>(1S,2R)-1-C-(indol-3-yl)glycerol 3-phosphate + L-serine = D-glyceraldehyde 3-phosphate + L-tryptophan + H2O</text>
        <dbReference type="Rhea" id="RHEA:10532"/>
        <dbReference type="ChEBI" id="CHEBI:15377"/>
        <dbReference type="ChEBI" id="CHEBI:33384"/>
        <dbReference type="ChEBI" id="CHEBI:57912"/>
        <dbReference type="ChEBI" id="CHEBI:58866"/>
        <dbReference type="ChEBI" id="CHEBI:59776"/>
        <dbReference type="EC" id="4.2.1.20"/>
    </reaction>
</comment>
<dbReference type="PROSITE" id="PS00167">
    <property type="entry name" value="TRP_SYNTHASE_ALPHA"/>
    <property type="match status" value="1"/>
</dbReference>
<dbReference type="InterPro" id="IPR011060">
    <property type="entry name" value="RibuloseP-bd_barrel"/>
</dbReference>
<keyword evidence="4 9" id="KW-0028">Amino-acid biosynthesis</keyword>
<accession>A0A4D7JN99</accession>
<keyword evidence="5 9" id="KW-0822">Tryptophan biosynthesis</keyword>
<dbReference type="PANTHER" id="PTHR43406:SF1">
    <property type="entry name" value="TRYPTOPHAN SYNTHASE ALPHA CHAIN, CHLOROPLASTIC"/>
    <property type="match status" value="1"/>
</dbReference>
<keyword evidence="6 9" id="KW-0057">Aromatic amino acid biosynthesis</keyword>
<evidence type="ECO:0000313" key="11">
    <source>
        <dbReference type="EMBL" id="QCK17101.1"/>
    </source>
</evidence>
<dbReference type="InterPro" id="IPR018204">
    <property type="entry name" value="Trp_synthase_alpha_AS"/>
</dbReference>
<keyword evidence="12" id="KW-1185">Reference proteome</keyword>
<evidence type="ECO:0000256" key="1">
    <source>
        <dbReference type="ARBA" id="ARBA00003365"/>
    </source>
</evidence>
<reference evidence="11 12" key="1">
    <citation type="submission" date="2018-04" db="EMBL/GenBank/DDBJ databases">
        <title>Complete genome uncultured novel isolate.</title>
        <authorList>
            <person name="Merlino G."/>
        </authorList>
    </citation>
    <scope>NUCLEOTIDE SEQUENCE [LARGE SCALE GENOMIC DNA]</scope>
    <source>
        <strain evidence="12">R1DC9</strain>
    </source>
</reference>
<evidence type="ECO:0000256" key="6">
    <source>
        <dbReference type="ARBA" id="ARBA00023141"/>
    </source>
</evidence>
<evidence type="ECO:0000256" key="2">
    <source>
        <dbReference type="ARBA" id="ARBA00004733"/>
    </source>
</evidence>
<dbReference type="Pfam" id="PF00290">
    <property type="entry name" value="Trp_syntA"/>
    <property type="match status" value="1"/>
</dbReference>
<dbReference type="UniPathway" id="UPA00035">
    <property type="reaction ID" value="UER00044"/>
</dbReference>
<dbReference type="HAMAP" id="MF_00131">
    <property type="entry name" value="Trp_synth_alpha"/>
    <property type="match status" value="1"/>
</dbReference>
<feature type="active site" description="Proton acceptor" evidence="9">
    <location>
        <position position="48"/>
    </location>
</feature>
<evidence type="ECO:0000256" key="9">
    <source>
        <dbReference type="HAMAP-Rule" id="MF_00131"/>
    </source>
</evidence>
<dbReference type="EMBL" id="CP028923">
    <property type="protein sequence ID" value="QCK17101.1"/>
    <property type="molecule type" value="Genomic_DNA"/>
</dbReference>
<dbReference type="PANTHER" id="PTHR43406">
    <property type="entry name" value="TRYPTOPHAN SYNTHASE, ALPHA CHAIN"/>
    <property type="match status" value="1"/>
</dbReference>